<feature type="compositionally biased region" description="Pro residues" evidence="1">
    <location>
        <begin position="1"/>
        <end position="27"/>
    </location>
</feature>
<comment type="caution">
    <text evidence="2">The sequence shown here is derived from an EMBL/GenBank/DDBJ whole genome shotgun (WGS) entry which is preliminary data.</text>
</comment>
<proteinExistence type="predicted"/>
<gene>
    <name evidence="2" type="ORF">EMPG_12198</name>
</gene>
<accession>A0A0H1BND1</accession>
<reference evidence="3" key="1">
    <citation type="journal article" date="2015" name="PLoS Genet.">
        <title>The dynamic genome and transcriptome of the human fungal pathogen Blastomyces and close relative Emmonsia.</title>
        <authorList>
            <person name="Munoz J.F."/>
            <person name="Gauthier G.M."/>
            <person name="Desjardins C.A."/>
            <person name="Gallo J.E."/>
            <person name="Holder J."/>
            <person name="Sullivan T.D."/>
            <person name="Marty A.J."/>
            <person name="Carmen J.C."/>
            <person name="Chen Z."/>
            <person name="Ding L."/>
            <person name="Gujja S."/>
            <person name="Magrini V."/>
            <person name="Misas E."/>
            <person name="Mitreva M."/>
            <person name="Priest M."/>
            <person name="Saif S."/>
            <person name="Whiston E.A."/>
            <person name="Young S."/>
            <person name="Zeng Q."/>
            <person name="Goldman W.E."/>
            <person name="Mardis E.R."/>
            <person name="Taylor J.W."/>
            <person name="McEwen J.G."/>
            <person name="Clay O.K."/>
            <person name="Klein B.S."/>
            <person name="Cuomo C.A."/>
        </authorList>
    </citation>
    <scope>NUCLEOTIDE SEQUENCE [LARGE SCALE GENOMIC DNA]</scope>
    <source>
        <strain evidence="3">UAMH 139</strain>
    </source>
</reference>
<feature type="compositionally biased region" description="Polar residues" evidence="1">
    <location>
        <begin position="68"/>
        <end position="77"/>
    </location>
</feature>
<feature type="compositionally biased region" description="Low complexity" evidence="1">
    <location>
        <begin position="104"/>
        <end position="118"/>
    </location>
</feature>
<evidence type="ECO:0000313" key="2">
    <source>
        <dbReference type="EMBL" id="KLJ12830.1"/>
    </source>
</evidence>
<evidence type="ECO:0000256" key="1">
    <source>
        <dbReference type="SAM" id="MobiDB-lite"/>
    </source>
</evidence>
<name>A0A0H1BND1_9EURO</name>
<sequence length="136" mass="14965">MSPPPINPIEPPRRYPPTPVPHSPSPPISRSYSPYPPPQPLPQLQHLRQHSPTQSHSQPHSPTQHSPRYQNQNQAYTAYSPHSVPNTPPPPFSSTLGDYDQVLPGAQHGQPPQEQGPPSVLQPGRAVGGQKSWRDV</sequence>
<feature type="compositionally biased region" description="Low complexity" evidence="1">
    <location>
        <begin position="42"/>
        <end position="67"/>
    </location>
</feature>
<organism evidence="2 3">
    <name type="scientific">Blastomyces silverae</name>
    <dbReference type="NCBI Taxonomy" id="2060906"/>
    <lineage>
        <taxon>Eukaryota</taxon>
        <taxon>Fungi</taxon>
        <taxon>Dikarya</taxon>
        <taxon>Ascomycota</taxon>
        <taxon>Pezizomycotina</taxon>
        <taxon>Eurotiomycetes</taxon>
        <taxon>Eurotiomycetidae</taxon>
        <taxon>Onygenales</taxon>
        <taxon>Ajellomycetaceae</taxon>
        <taxon>Blastomyces</taxon>
    </lineage>
</organism>
<feature type="region of interest" description="Disordered" evidence="1">
    <location>
        <begin position="1"/>
        <end position="136"/>
    </location>
</feature>
<dbReference type="Proteomes" id="UP000053573">
    <property type="component" value="Unassembled WGS sequence"/>
</dbReference>
<protein>
    <submittedName>
        <fullName evidence="2">Uncharacterized protein</fullName>
    </submittedName>
</protein>
<dbReference type="AlphaFoldDB" id="A0A0H1BND1"/>
<keyword evidence="3" id="KW-1185">Reference proteome</keyword>
<evidence type="ECO:0000313" key="3">
    <source>
        <dbReference type="Proteomes" id="UP000053573"/>
    </source>
</evidence>
<dbReference type="EMBL" id="LDEV01000689">
    <property type="protein sequence ID" value="KLJ12830.1"/>
    <property type="molecule type" value="Genomic_DNA"/>
</dbReference>